<feature type="region of interest" description="Disordered" evidence="1">
    <location>
        <begin position="1"/>
        <end position="43"/>
    </location>
</feature>
<sequence>MVSSVMSARACSSHPEHLRDTDGNIPPRERTCGTSAPSAVNPPAKRHICAITCSRTPERSTRLSLVPQEILPRDPSPPASRGALG</sequence>
<feature type="compositionally biased region" description="Basic and acidic residues" evidence="1">
    <location>
        <begin position="14"/>
        <end position="31"/>
    </location>
</feature>
<evidence type="ECO:0000313" key="2">
    <source>
        <dbReference type="EMBL" id="GFY49140.1"/>
    </source>
</evidence>
<dbReference type="EMBL" id="BMAV01006847">
    <property type="protein sequence ID" value="GFY49140.1"/>
    <property type="molecule type" value="Genomic_DNA"/>
</dbReference>
<protein>
    <submittedName>
        <fullName evidence="2">Uncharacterized protein</fullName>
    </submittedName>
</protein>
<accession>A0A8X7BZ10</accession>
<dbReference type="AlphaFoldDB" id="A0A8X7BZ10"/>
<comment type="caution">
    <text evidence="2">The sequence shown here is derived from an EMBL/GenBank/DDBJ whole genome shotgun (WGS) entry which is preliminary data.</text>
</comment>
<evidence type="ECO:0000313" key="3">
    <source>
        <dbReference type="Proteomes" id="UP000886998"/>
    </source>
</evidence>
<name>A0A8X7BZ10_9ARAC</name>
<keyword evidence="3" id="KW-1185">Reference proteome</keyword>
<organism evidence="2 3">
    <name type="scientific">Trichonephila inaurata madagascariensis</name>
    <dbReference type="NCBI Taxonomy" id="2747483"/>
    <lineage>
        <taxon>Eukaryota</taxon>
        <taxon>Metazoa</taxon>
        <taxon>Ecdysozoa</taxon>
        <taxon>Arthropoda</taxon>
        <taxon>Chelicerata</taxon>
        <taxon>Arachnida</taxon>
        <taxon>Araneae</taxon>
        <taxon>Araneomorphae</taxon>
        <taxon>Entelegynae</taxon>
        <taxon>Araneoidea</taxon>
        <taxon>Nephilidae</taxon>
        <taxon>Trichonephila</taxon>
        <taxon>Trichonephila inaurata</taxon>
    </lineage>
</organism>
<dbReference type="Proteomes" id="UP000886998">
    <property type="component" value="Unassembled WGS sequence"/>
</dbReference>
<evidence type="ECO:0000256" key="1">
    <source>
        <dbReference type="SAM" id="MobiDB-lite"/>
    </source>
</evidence>
<gene>
    <name evidence="2" type="ORF">TNIN_390251</name>
</gene>
<proteinExistence type="predicted"/>
<feature type="region of interest" description="Disordered" evidence="1">
    <location>
        <begin position="57"/>
        <end position="85"/>
    </location>
</feature>
<reference evidence="2" key="1">
    <citation type="submission" date="2020-08" db="EMBL/GenBank/DDBJ databases">
        <title>Multicomponent nature underlies the extraordinary mechanical properties of spider dragline silk.</title>
        <authorList>
            <person name="Kono N."/>
            <person name="Nakamura H."/>
            <person name="Mori M."/>
            <person name="Yoshida Y."/>
            <person name="Ohtoshi R."/>
            <person name="Malay A.D."/>
            <person name="Moran D.A.P."/>
            <person name="Tomita M."/>
            <person name="Numata K."/>
            <person name="Arakawa K."/>
        </authorList>
    </citation>
    <scope>NUCLEOTIDE SEQUENCE</scope>
</reference>